<dbReference type="PANTHER" id="PTHR47331">
    <property type="entry name" value="PHD-TYPE DOMAIN-CONTAINING PROTEIN"/>
    <property type="match status" value="1"/>
</dbReference>
<feature type="domain" description="DUF5641" evidence="2">
    <location>
        <begin position="202"/>
        <end position="295"/>
    </location>
</feature>
<dbReference type="InterPro" id="IPR040676">
    <property type="entry name" value="DUF5641"/>
</dbReference>
<dbReference type="GeneID" id="115883763"/>
<dbReference type="Proteomes" id="UP000504635">
    <property type="component" value="Unplaced"/>
</dbReference>
<keyword evidence="3" id="KW-1185">Reference proteome</keyword>
<reference evidence="4" key="1">
    <citation type="submission" date="2025-08" db="UniProtKB">
        <authorList>
            <consortium name="RefSeq"/>
        </authorList>
    </citation>
    <scope>IDENTIFICATION</scope>
    <source>
        <tissue evidence="4">Gonads</tissue>
    </source>
</reference>
<dbReference type="Pfam" id="PF18701">
    <property type="entry name" value="DUF5641"/>
    <property type="match status" value="1"/>
</dbReference>
<dbReference type="InParanoid" id="A0A6J2Y2U4"/>
<sequence length="306" mass="34330">MDQNAVVTAGANSLPPTERENDTTPNTADRHISLNSYVSEAESAVAATCVRLMMVNDGYYLPYHAVIKNCSITTKCRVVFDASAKSSSGFSLNNVHQLAYDYIKWVFIPASSPSFGGIWEAGIKSAKSHIKRVIGETRLTFEEFATVLTQIESILNSRPLCPLTQDPDDLAALTPGHFLIRRPLTTLPEINLTDVPINRLTKWQHLQMMSQHYWNRWQREYLTELQNRVKWKQNSRHLLKVGILVLVKNDNAPSVNWQLGRVTELHPGKDGVTRVVSLKVNDGVLTRAVNRVCALPIINNKISITT</sequence>
<feature type="compositionally biased region" description="Basic and acidic residues" evidence="1">
    <location>
        <begin position="17"/>
        <end position="28"/>
    </location>
</feature>
<evidence type="ECO:0000256" key="1">
    <source>
        <dbReference type="SAM" id="MobiDB-lite"/>
    </source>
</evidence>
<dbReference type="KEGG" id="soy:115883763"/>
<protein>
    <submittedName>
        <fullName evidence="4">Uncharacterized protein LOC115883763</fullName>
    </submittedName>
</protein>
<feature type="region of interest" description="Disordered" evidence="1">
    <location>
        <begin position="1"/>
        <end position="28"/>
    </location>
</feature>
<organism evidence="3 4">
    <name type="scientific">Sitophilus oryzae</name>
    <name type="common">Rice weevil</name>
    <name type="synonym">Curculio oryzae</name>
    <dbReference type="NCBI Taxonomy" id="7048"/>
    <lineage>
        <taxon>Eukaryota</taxon>
        <taxon>Metazoa</taxon>
        <taxon>Ecdysozoa</taxon>
        <taxon>Arthropoda</taxon>
        <taxon>Hexapoda</taxon>
        <taxon>Insecta</taxon>
        <taxon>Pterygota</taxon>
        <taxon>Neoptera</taxon>
        <taxon>Endopterygota</taxon>
        <taxon>Coleoptera</taxon>
        <taxon>Polyphaga</taxon>
        <taxon>Cucujiformia</taxon>
        <taxon>Curculionidae</taxon>
        <taxon>Dryophthorinae</taxon>
        <taxon>Sitophilus</taxon>
    </lineage>
</organism>
<dbReference type="Gene3D" id="3.30.420.10">
    <property type="entry name" value="Ribonuclease H-like superfamily/Ribonuclease H"/>
    <property type="match status" value="1"/>
</dbReference>
<dbReference type="AlphaFoldDB" id="A0A6J2Y2U4"/>
<accession>A0A6J2Y2U4</accession>
<proteinExistence type="predicted"/>
<evidence type="ECO:0000313" key="3">
    <source>
        <dbReference type="Proteomes" id="UP000504635"/>
    </source>
</evidence>
<gene>
    <name evidence="4" type="primary">LOC115883763</name>
</gene>
<evidence type="ECO:0000259" key="2">
    <source>
        <dbReference type="Pfam" id="PF18701"/>
    </source>
</evidence>
<dbReference type="GO" id="GO:0003676">
    <property type="term" value="F:nucleic acid binding"/>
    <property type="evidence" value="ECO:0007669"/>
    <property type="project" value="InterPro"/>
</dbReference>
<dbReference type="OrthoDB" id="6778955at2759"/>
<feature type="compositionally biased region" description="Polar residues" evidence="1">
    <location>
        <begin position="1"/>
        <end position="15"/>
    </location>
</feature>
<dbReference type="PANTHER" id="PTHR47331:SF1">
    <property type="entry name" value="GAG-LIKE PROTEIN"/>
    <property type="match status" value="1"/>
</dbReference>
<name>A0A6J2Y2U4_SITOR</name>
<dbReference type="RefSeq" id="XP_030758032.1">
    <property type="nucleotide sequence ID" value="XM_030902172.1"/>
</dbReference>
<evidence type="ECO:0000313" key="4">
    <source>
        <dbReference type="RefSeq" id="XP_030758032.1"/>
    </source>
</evidence>
<dbReference type="InterPro" id="IPR036397">
    <property type="entry name" value="RNaseH_sf"/>
</dbReference>